<dbReference type="InterPro" id="IPR022764">
    <property type="entry name" value="Peptidase_S54_rhomboid_dom"/>
</dbReference>
<comment type="similarity">
    <text evidence="2">Belongs to the peptidase S54 family.</text>
</comment>
<dbReference type="GO" id="GO:0006508">
    <property type="term" value="P:proteolysis"/>
    <property type="evidence" value="ECO:0007669"/>
    <property type="project" value="UniProtKB-KW"/>
</dbReference>
<dbReference type="Pfam" id="PF20216">
    <property type="entry name" value="DUF6576"/>
    <property type="match status" value="1"/>
</dbReference>
<keyword evidence="5 7" id="KW-1133">Transmembrane helix</keyword>
<gene>
    <name evidence="10" type="ORF">EDD80_106169</name>
</gene>
<evidence type="ECO:0000256" key="4">
    <source>
        <dbReference type="ARBA" id="ARBA00022801"/>
    </source>
</evidence>
<comment type="subcellular location">
    <subcellularLocation>
        <location evidence="1">Membrane</location>
        <topology evidence="1">Multi-pass membrane protein</topology>
    </subcellularLocation>
</comment>
<protein>
    <submittedName>
        <fullName evidence="10">Membrane associated rhomboid family serine protease</fullName>
    </submittedName>
</protein>
<evidence type="ECO:0000256" key="5">
    <source>
        <dbReference type="ARBA" id="ARBA00022989"/>
    </source>
</evidence>
<dbReference type="InterPro" id="IPR035952">
    <property type="entry name" value="Rhomboid-like_sf"/>
</dbReference>
<dbReference type="Pfam" id="PF01694">
    <property type="entry name" value="Rhomboid"/>
    <property type="match status" value="1"/>
</dbReference>
<evidence type="ECO:0000313" key="10">
    <source>
        <dbReference type="EMBL" id="TCS86858.1"/>
    </source>
</evidence>
<evidence type="ECO:0000256" key="3">
    <source>
        <dbReference type="ARBA" id="ARBA00022692"/>
    </source>
</evidence>
<dbReference type="SUPFAM" id="SSF144091">
    <property type="entry name" value="Rhomboid-like"/>
    <property type="match status" value="1"/>
</dbReference>
<dbReference type="EMBL" id="SMAD01000006">
    <property type="protein sequence ID" value="TCS86858.1"/>
    <property type="molecule type" value="Genomic_DNA"/>
</dbReference>
<dbReference type="PANTHER" id="PTHR43731">
    <property type="entry name" value="RHOMBOID PROTEASE"/>
    <property type="match status" value="1"/>
</dbReference>
<dbReference type="GO" id="GO:0016020">
    <property type="term" value="C:membrane"/>
    <property type="evidence" value="ECO:0007669"/>
    <property type="project" value="UniProtKB-SubCell"/>
</dbReference>
<keyword evidence="3 7" id="KW-0812">Transmembrane</keyword>
<proteinExistence type="inferred from homology"/>
<dbReference type="AlphaFoldDB" id="A0A4R3KQ12"/>
<comment type="caution">
    <text evidence="10">The sequence shown here is derived from an EMBL/GenBank/DDBJ whole genome shotgun (WGS) entry which is preliminary data.</text>
</comment>
<evidence type="ECO:0000259" key="8">
    <source>
        <dbReference type="Pfam" id="PF01694"/>
    </source>
</evidence>
<keyword evidence="6 7" id="KW-0472">Membrane</keyword>
<dbReference type="InterPro" id="IPR046483">
    <property type="entry name" value="DUF6576"/>
</dbReference>
<accession>A0A4R3KQ12</accession>
<dbReference type="Proteomes" id="UP000295807">
    <property type="component" value="Unassembled WGS sequence"/>
</dbReference>
<feature type="transmembrane region" description="Helical" evidence="7">
    <location>
        <begin position="175"/>
        <end position="192"/>
    </location>
</feature>
<feature type="transmembrane region" description="Helical" evidence="7">
    <location>
        <begin position="21"/>
        <end position="38"/>
    </location>
</feature>
<dbReference type="PANTHER" id="PTHR43731:SF14">
    <property type="entry name" value="PRESENILIN-ASSOCIATED RHOMBOID-LIKE PROTEIN, MITOCHONDRIAL"/>
    <property type="match status" value="1"/>
</dbReference>
<feature type="transmembrane region" description="Helical" evidence="7">
    <location>
        <begin position="111"/>
        <end position="133"/>
    </location>
</feature>
<dbReference type="InterPro" id="IPR050925">
    <property type="entry name" value="Rhomboid_protease_S54"/>
</dbReference>
<sequence>MSFLSELKQNIRQSGKVTYEFIAVNVGLFLLFNILFIFERLLFRTGILADFYHDYLFLPGSLDVLITRPWTIITYMFLHAGLFHILFNMLFLFWFGLLLEEYLGRKKIISLYFLGGITGGLLYIISYNIFPYLRDQLEFAFLVGASASVMAILVACATLLPDYTFFLLLLGPVKLKYIALVLVIFDFLSIAGSNPGGMIAHLGGALFGFVFIKQLRKGNDWSQPFIKVVGGLGSVFKRRPPLKVKYSNKDRKNSSPRPVSQQDEIDAILDKISKSGYESLTAEEKNKLFRASGKD</sequence>
<evidence type="ECO:0000256" key="1">
    <source>
        <dbReference type="ARBA" id="ARBA00004141"/>
    </source>
</evidence>
<dbReference type="Gene3D" id="1.20.1540.10">
    <property type="entry name" value="Rhomboid-like"/>
    <property type="match status" value="1"/>
</dbReference>
<evidence type="ECO:0000256" key="2">
    <source>
        <dbReference type="ARBA" id="ARBA00009045"/>
    </source>
</evidence>
<reference evidence="10 11" key="1">
    <citation type="submission" date="2019-03" db="EMBL/GenBank/DDBJ databases">
        <title>Genomic Encyclopedia of Type Strains, Phase IV (KMG-IV): sequencing the most valuable type-strain genomes for metagenomic binning, comparative biology and taxonomic classification.</title>
        <authorList>
            <person name="Goeker M."/>
        </authorList>
    </citation>
    <scope>NUCLEOTIDE SEQUENCE [LARGE SCALE GENOMIC DNA]</scope>
    <source>
        <strain evidence="10 11">DSM 21100</strain>
    </source>
</reference>
<keyword evidence="10" id="KW-0645">Protease</keyword>
<feature type="domain" description="Peptidase S54 rhomboid" evidence="8">
    <location>
        <begin position="69"/>
        <end position="212"/>
    </location>
</feature>
<feature type="transmembrane region" description="Helical" evidence="7">
    <location>
        <begin position="139"/>
        <end position="163"/>
    </location>
</feature>
<evidence type="ECO:0000259" key="9">
    <source>
        <dbReference type="Pfam" id="PF20216"/>
    </source>
</evidence>
<feature type="transmembrane region" description="Helical" evidence="7">
    <location>
        <begin position="72"/>
        <end position="99"/>
    </location>
</feature>
<name>A0A4R3KQ12_9SPHI</name>
<keyword evidence="4" id="KW-0378">Hydrolase</keyword>
<evidence type="ECO:0000313" key="11">
    <source>
        <dbReference type="Proteomes" id="UP000295807"/>
    </source>
</evidence>
<feature type="domain" description="DUF6576" evidence="9">
    <location>
        <begin position="260"/>
        <end position="293"/>
    </location>
</feature>
<evidence type="ECO:0000256" key="6">
    <source>
        <dbReference type="ARBA" id="ARBA00023136"/>
    </source>
</evidence>
<dbReference type="GO" id="GO:0004252">
    <property type="term" value="F:serine-type endopeptidase activity"/>
    <property type="evidence" value="ECO:0007669"/>
    <property type="project" value="InterPro"/>
</dbReference>
<dbReference type="RefSeq" id="WP_132129417.1">
    <property type="nucleotide sequence ID" value="NZ_CP042432.1"/>
</dbReference>
<dbReference type="OrthoDB" id="680602at2"/>
<evidence type="ECO:0000256" key="7">
    <source>
        <dbReference type="SAM" id="Phobius"/>
    </source>
</evidence>
<organism evidence="10 11">
    <name type="scientific">Anseongella ginsenosidimutans</name>
    <dbReference type="NCBI Taxonomy" id="496056"/>
    <lineage>
        <taxon>Bacteria</taxon>
        <taxon>Pseudomonadati</taxon>
        <taxon>Bacteroidota</taxon>
        <taxon>Sphingobacteriia</taxon>
        <taxon>Sphingobacteriales</taxon>
        <taxon>Sphingobacteriaceae</taxon>
        <taxon>Anseongella</taxon>
    </lineage>
</organism>
<keyword evidence="11" id="KW-1185">Reference proteome</keyword>